<reference evidence="3" key="1">
    <citation type="submission" date="2019-03" db="EMBL/GenBank/DDBJ databases">
        <authorList>
            <person name="Danneels B."/>
        </authorList>
    </citation>
    <scope>NUCLEOTIDE SEQUENCE</scope>
</reference>
<dbReference type="InterPro" id="IPR027417">
    <property type="entry name" value="P-loop_NTPase"/>
</dbReference>
<dbReference type="Gene3D" id="3.40.50.300">
    <property type="entry name" value="P-loop containing nucleotide triphosphate hydrolases"/>
    <property type="match status" value="1"/>
</dbReference>
<organism evidence="3">
    <name type="scientific">plant metagenome</name>
    <dbReference type="NCBI Taxonomy" id="1297885"/>
    <lineage>
        <taxon>unclassified sequences</taxon>
        <taxon>metagenomes</taxon>
        <taxon>organismal metagenomes</taxon>
    </lineage>
</organism>
<evidence type="ECO:0000259" key="2">
    <source>
        <dbReference type="Pfam" id="PF13476"/>
    </source>
</evidence>
<dbReference type="GO" id="GO:0006302">
    <property type="term" value="P:double-strand break repair"/>
    <property type="evidence" value="ECO:0007669"/>
    <property type="project" value="InterPro"/>
</dbReference>
<dbReference type="Pfam" id="PF13476">
    <property type="entry name" value="AAA_23"/>
    <property type="match status" value="1"/>
</dbReference>
<feature type="coiled-coil region" evidence="1">
    <location>
        <begin position="391"/>
        <end position="418"/>
    </location>
</feature>
<gene>
    <name evidence="3" type="ORF">RAN3_2498</name>
</gene>
<sequence>MKLTSINIHNFQSLRHVQLPLQAPITLIAGDNEAGKSSLCEAIRMAFLGEHARVDYKKDLGLLVTDGASEGSITIEAGEAGVSVLLPEGKQHGEFPGADSPVLPYLLEPSRFARASADERRTLLFKVTGSGARAAVVKEMLKARGCDETLAEGILPMLRSGFPAAKEYADGKARDAKADWRALTGETWGSKKGEGWKATKPEFDAALLSDLTAESEKLSGRIGEQQEYLGGLRAKAEAFKAWQARSERRESTARSLPSLRTKLKTDQDSLAEWVEKVAALEGQAGTGPREGLVHDLARCLDETIKVEQVNDLLPGALEIRVLQALEAYETQHGKIGAQGDPEAAAQLPAARKARDLMQRSVDNDLRDIAAAEVAASGDDGAAVECVEPDDLQRAQAELQRLQVEQREIQQRVKDLEAAKAAAAGADEKTALATGHHVTIGKWLAISDAMAPDGIPGELLASALDPFNKLLAELSGIAGWATVQLDADQAIRCGQRLYRQQSASAQWRADAIITLGLAEMSGLRLALLDAFDIMNLVGRDEVIDLLDALAVAGRIDTVILLGTLKAPTTPPTDAFETHWIENGRLVAPAAMREAA</sequence>
<dbReference type="PANTHER" id="PTHR32114:SF2">
    <property type="entry name" value="ABC TRANSPORTER ABCH.3"/>
    <property type="match status" value="1"/>
</dbReference>
<dbReference type="AlphaFoldDB" id="A0A484U282"/>
<keyword evidence="1" id="KW-0175">Coiled coil</keyword>
<dbReference type="EMBL" id="CAADIO010000004">
    <property type="protein sequence ID" value="VFR80977.1"/>
    <property type="molecule type" value="Genomic_DNA"/>
</dbReference>
<evidence type="ECO:0000313" key="3">
    <source>
        <dbReference type="EMBL" id="VFR80977.1"/>
    </source>
</evidence>
<proteinExistence type="predicted"/>
<protein>
    <recommendedName>
        <fullName evidence="2">Rad50/SbcC-type AAA domain-containing protein</fullName>
    </recommendedName>
</protein>
<feature type="domain" description="Rad50/SbcC-type AAA" evidence="2">
    <location>
        <begin position="5"/>
        <end position="70"/>
    </location>
</feature>
<dbReference type="SUPFAM" id="SSF52540">
    <property type="entry name" value="P-loop containing nucleoside triphosphate hydrolases"/>
    <property type="match status" value="1"/>
</dbReference>
<dbReference type="PANTHER" id="PTHR32114">
    <property type="entry name" value="ABC TRANSPORTER ABCH.3"/>
    <property type="match status" value="1"/>
</dbReference>
<name>A0A484U282_9ZZZZ</name>
<evidence type="ECO:0000256" key="1">
    <source>
        <dbReference type="SAM" id="Coils"/>
    </source>
</evidence>
<dbReference type="GO" id="GO:0016887">
    <property type="term" value="F:ATP hydrolysis activity"/>
    <property type="evidence" value="ECO:0007669"/>
    <property type="project" value="InterPro"/>
</dbReference>
<accession>A0A484U282</accession>
<dbReference type="InterPro" id="IPR038729">
    <property type="entry name" value="Rad50/SbcC_AAA"/>
</dbReference>